<comment type="caution">
    <text evidence="1">The sequence shown here is derived from an EMBL/GenBank/DDBJ whole genome shotgun (WGS) entry which is preliminary data.</text>
</comment>
<accession>A0ACC0CF40</accession>
<dbReference type="Proteomes" id="UP001060085">
    <property type="component" value="Linkage Group LG01"/>
</dbReference>
<keyword evidence="2" id="KW-1185">Reference proteome</keyword>
<reference evidence="2" key="1">
    <citation type="journal article" date="2023" name="Nat. Plants">
        <title>Single-cell RNA sequencing provides a high-resolution roadmap for understanding the multicellular compartmentation of specialized metabolism.</title>
        <authorList>
            <person name="Sun S."/>
            <person name="Shen X."/>
            <person name="Li Y."/>
            <person name="Li Y."/>
            <person name="Wang S."/>
            <person name="Li R."/>
            <person name="Zhang H."/>
            <person name="Shen G."/>
            <person name="Guo B."/>
            <person name="Wei J."/>
            <person name="Xu J."/>
            <person name="St-Pierre B."/>
            <person name="Chen S."/>
            <person name="Sun C."/>
        </authorList>
    </citation>
    <scope>NUCLEOTIDE SEQUENCE [LARGE SCALE GENOMIC DNA]</scope>
</reference>
<organism evidence="1 2">
    <name type="scientific">Catharanthus roseus</name>
    <name type="common">Madagascar periwinkle</name>
    <name type="synonym">Vinca rosea</name>
    <dbReference type="NCBI Taxonomy" id="4058"/>
    <lineage>
        <taxon>Eukaryota</taxon>
        <taxon>Viridiplantae</taxon>
        <taxon>Streptophyta</taxon>
        <taxon>Embryophyta</taxon>
        <taxon>Tracheophyta</taxon>
        <taxon>Spermatophyta</taxon>
        <taxon>Magnoliopsida</taxon>
        <taxon>eudicotyledons</taxon>
        <taxon>Gunneridae</taxon>
        <taxon>Pentapetalae</taxon>
        <taxon>asterids</taxon>
        <taxon>lamiids</taxon>
        <taxon>Gentianales</taxon>
        <taxon>Apocynaceae</taxon>
        <taxon>Rauvolfioideae</taxon>
        <taxon>Vinceae</taxon>
        <taxon>Catharanthinae</taxon>
        <taxon>Catharanthus</taxon>
    </lineage>
</organism>
<sequence>MSQKRHQQEDSKPPADENYSSDDKRRKIPSLRSVVAEVMNLRKMQTFMEPVLEPLIRRVVKEEVDMALKKYLISMRRSCGKNIYPSESRNLQLKFSNSISLPVFTGTRIEGEDCSSLQVALIDTLTGQVVSSGTHCTVKVEIVVLEGDFDSDEGDNWTAEDFKNNIVKEREGKKALLNGEVCCTLKEGTCLVGDISFTDNSSWTRSRKFRLGARVVDNTDRIRIREAKTESFVVRDHRGELYKKHHPPFLSDEVWRLEKIGKEGAFHRRLSKERVVSVRDFLTLLFLDPSRLRNESFFSTMYNFLEKKILGVQSITFFLVLFCVWKRRGEFFSFCLSCKGTRQNVANLLKILQILGPGMSTKMWEVTVDHARTCVLDKKNYVYYPIEYQQKKGVAFTIVGEVMGIFSDGQYISSVKLSETEKADAREMVISAFRHWHEVVIIDDEASCMDGSSSLSTAYNSSNPLMLSNSDSNKVLTSHRKEKCDYPEQSPPSHDMIPSIYSLGTMSGFDDYGLQSMDSLDIRFDQPLGIPGQVSNNIICDTESMTRAFCDDEHLGFFNSECPLQSSSFESQNDLQTAVNSFLVRSVPLDKAQTRWKMLFSVLRWFSIRRLVGRKYKEIKAYC</sequence>
<gene>
    <name evidence="1" type="ORF">M9H77_04768</name>
</gene>
<dbReference type="EMBL" id="CM044701">
    <property type="protein sequence ID" value="KAI5683540.1"/>
    <property type="molecule type" value="Genomic_DNA"/>
</dbReference>
<evidence type="ECO:0000313" key="2">
    <source>
        <dbReference type="Proteomes" id="UP001060085"/>
    </source>
</evidence>
<name>A0ACC0CF40_CATRO</name>
<protein>
    <submittedName>
        <fullName evidence="1">Uncharacterized protein</fullName>
    </submittedName>
</protein>
<proteinExistence type="predicted"/>
<evidence type="ECO:0000313" key="1">
    <source>
        <dbReference type="EMBL" id="KAI5683540.1"/>
    </source>
</evidence>